<accession>A0ABP0M7M4</accession>
<dbReference type="InterPro" id="IPR027469">
    <property type="entry name" value="Cation_efflux_TMD_sf"/>
</dbReference>
<gene>
    <name evidence="1" type="ORF">SCF082_LOCUS26269</name>
</gene>
<comment type="caution">
    <text evidence="1">The sequence shown here is derived from an EMBL/GenBank/DDBJ whole genome shotgun (WGS) entry which is preliminary data.</text>
</comment>
<organism evidence="1 2">
    <name type="scientific">Durusdinium trenchii</name>
    <dbReference type="NCBI Taxonomy" id="1381693"/>
    <lineage>
        <taxon>Eukaryota</taxon>
        <taxon>Sar</taxon>
        <taxon>Alveolata</taxon>
        <taxon>Dinophyceae</taxon>
        <taxon>Suessiales</taxon>
        <taxon>Symbiodiniaceae</taxon>
        <taxon>Durusdinium</taxon>
    </lineage>
</organism>
<reference evidence="1 2" key="1">
    <citation type="submission" date="2024-02" db="EMBL/GenBank/DDBJ databases">
        <authorList>
            <person name="Chen Y."/>
            <person name="Shah S."/>
            <person name="Dougan E. K."/>
            <person name="Thang M."/>
            <person name="Chan C."/>
        </authorList>
    </citation>
    <scope>NUCLEOTIDE SEQUENCE [LARGE SCALE GENOMIC DNA]</scope>
</reference>
<dbReference type="Proteomes" id="UP001642464">
    <property type="component" value="Unassembled WGS sequence"/>
</dbReference>
<dbReference type="InterPro" id="IPR058533">
    <property type="entry name" value="Cation_efflux_TM"/>
</dbReference>
<proteinExistence type="predicted"/>
<dbReference type="Pfam" id="PF01545">
    <property type="entry name" value="Cation_efflux"/>
    <property type="match status" value="1"/>
</dbReference>
<evidence type="ECO:0000313" key="2">
    <source>
        <dbReference type="Proteomes" id="UP001642464"/>
    </source>
</evidence>
<dbReference type="EMBL" id="CAXAMM010019935">
    <property type="protein sequence ID" value="CAK9046742.1"/>
    <property type="molecule type" value="Genomic_DNA"/>
</dbReference>
<protein>
    <submittedName>
        <fullName evidence="1">Uncharacterized protein</fullName>
    </submittedName>
</protein>
<sequence>MSRQTTRKPSLQKSRRCTPEVRALGISCFLFSLITVIQVFAAHLAHSQALMMDCISMGVDAFTYLGNILVECRKRDGGQHVCSQLVVVALSMGLLCYFTAQAMAESWNTVLVCEGKLPEVEEEGVNGWITLGFALGGVAFDIACLLEFYKSNKKTGCAKSVNMFTAFLHVSADFLRSTATLVMSLLILFCGVDSNCIDAYTGLFIGFTIFAGAFFGFFKWLKLALSLCRLTEFASGQ</sequence>
<keyword evidence="2" id="KW-1185">Reference proteome</keyword>
<name>A0ABP0M7M4_9DINO</name>
<dbReference type="SUPFAM" id="SSF161111">
    <property type="entry name" value="Cation efflux protein transmembrane domain-like"/>
    <property type="match status" value="1"/>
</dbReference>
<dbReference type="Gene3D" id="1.20.1510.10">
    <property type="entry name" value="Cation efflux protein transmembrane domain"/>
    <property type="match status" value="1"/>
</dbReference>
<evidence type="ECO:0000313" key="1">
    <source>
        <dbReference type="EMBL" id="CAK9046742.1"/>
    </source>
</evidence>